<dbReference type="SUPFAM" id="SSF51735">
    <property type="entry name" value="NAD(P)-binding Rossmann-fold domains"/>
    <property type="match status" value="1"/>
</dbReference>
<evidence type="ECO:0000259" key="2">
    <source>
        <dbReference type="Pfam" id="PF02719"/>
    </source>
</evidence>
<dbReference type="EMBL" id="JAMKBI010000011">
    <property type="protein sequence ID" value="MCZ8534551.1"/>
    <property type="molecule type" value="Genomic_DNA"/>
</dbReference>
<dbReference type="PANTHER" id="PTHR43318">
    <property type="entry name" value="UDP-N-ACETYLGLUCOSAMINE 4,6-DEHYDRATASE"/>
    <property type="match status" value="1"/>
</dbReference>
<evidence type="ECO:0000313" key="3">
    <source>
        <dbReference type="EMBL" id="MCZ8534551.1"/>
    </source>
</evidence>
<dbReference type="InterPro" id="IPR036291">
    <property type="entry name" value="NAD(P)-bd_dom_sf"/>
</dbReference>
<organism evidence="3 4">
    <name type="scientific">Psychrobacillus psychrodurans</name>
    <dbReference type="NCBI Taxonomy" id="126157"/>
    <lineage>
        <taxon>Bacteria</taxon>
        <taxon>Bacillati</taxon>
        <taxon>Bacillota</taxon>
        <taxon>Bacilli</taxon>
        <taxon>Bacillales</taxon>
        <taxon>Bacillaceae</taxon>
        <taxon>Psychrobacillus</taxon>
    </lineage>
</organism>
<reference evidence="3" key="1">
    <citation type="submission" date="2022-05" db="EMBL/GenBank/DDBJ databases">
        <authorList>
            <person name="Colautti A."/>
            <person name="Iacumin L."/>
        </authorList>
    </citation>
    <scope>NUCLEOTIDE SEQUENCE</scope>
    <source>
        <strain evidence="3">DSM 30747</strain>
    </source>
</reference>
<dbReference type="InterPro" id="IPR051203">
    <property type="entry name" value="Polysaccharide_Synthase-Rel"/>
</dbReference>
<dbReference type="RefSeq" id="WP_269922690.1">
    <property type="nucleotide sequence ID" value="NZ_JAMKBI010000011.1"/>
</dbReference>
<dbReference type="Proteomes" id="UP001152172">
    <property type="component" value="Unassembled WGS sequence"/>
</dbReference>
<accession>A0A9X3LAU6</accession>
<dbReference type="Pfam" id="PF02719">
    <property type="entry name" value="Polysacc_synt_2"/>
    <property type="match status" value="1"/>
</dbReference>
<dbReference type="Gene3D" id="3.40.50.720">
    <property type="entry name" value="NAD(P)-binding Rossmann-like Domain"/>
    <property type="match status" value="1"/>
</dbReference>
<comment type="caution">
    <text evidence="3">The sequence shown here is derived from an EMBL/GenBank/DDBJ whole genome shotgun (WGS) entry which is preliminary data.</text>
</comment>
<proteinExistence type="inferred from homology"/>
<dbReference type="InterPro" id="IPR003869">
    <property type="entry name" value="Polysac_CapD-like"/>
</dbReference>
<evidence type="ECO:0000256" key="1">
    <source>
        <dbReference type="ARBA" id="ARBA00007430"/>
    </source>
</evidence>
<feature type="domain" description="Polysaccharide biosynthesis protein CapD-like" evidence="2">
    <location>
        <begin position="7"/>
        <end position="276"/>
    </location>
</feature>
<name>A0A9X3LAU6_9BACI</name>
<sequence length="321" mass="35702">MFTNATILITGGTGSWGIELIKQLLLLDPRKIIIFSRNENRQVMMRRNFEDTRLQFNIGDIRDESALSAVCVGVDYVFHLAALKHVPVCEENPLESIKTNIVGTQNVIEASIKNQVKKVIYVSTDKAADPANTYGMTKALGEKLILCANELGSPTRFLCIRGGNVLGSSGSVLPIFIKQLEEENQIRITDKKMTRYFVTPQQAIKTLLQATELGNGGEIFVMHMNACNILDLAEVLIEYFHKKDVHILEIGARAGEKTHEVLIAENEIPMATVFNKDLIKISSSNSTNQNSTVPAILIDTKQKLMTKQEIKELLIEGGFLK</sequence>
<dbReference type="CDD" id="cd05237">
    <property type="entry name" value="UDP_invert_4-6DH_SDR_e"/>
    <property type="match status" value="1"/>
</dbReference>
<dbReference type="PANTHER" id="PTHR43318:SF2">
    <property type="entry name" value="UDP-N-ACETYLGLUCOSAMINE 4,6-DEHYDRATASE (INVERTING)"/>
    <property type="match status" value="1"/>
</dbReference>
<evidence type="ECO:0000313" key="4">
    <source>
        <dbReference type="Proteomes" id="UP001152172"/>
    </source>
</evidence>
<keyword evidence="4" id="KW-1185">Reference proteome</keyword>
<protein>
    <submittedName>
        <fullName evidence="3">Polysaccharide biosynthesis protein</fullName>
    </submittedName>
</protein>
<dbReference type="AlphaFoldDB" id="A0A9X3LAU6"/>
<comment type="similarity">
    <text evidence="1">Belongs to the polysaccharide synthase family.</text>
</comment>
<gene>
    <name evidence="3" type="ORF">M9R61_14670</name>
</gene>